<evidence type="ECO:0000313" key="3">
    <source>
        <dbReference type="Proteomes" id="UP001229409"/>
    </source>
</evidence>
<accession>A0AAP3ZZF5</accession>
<dbReference type="AlphaFoldDB" id="A0AAP3ZZF5"/>
<sequence length="186" mass="21428">MNHKEKFTEAVTALIDASIADRTERMDAVDRLTTAYINETGDTPDAFELERLTDYILREEITDPNPHKMSQTEYPFMSERQFELRRDREASGSAAESTGTDGRDYSRPIRRKRTGYENWRVETSAKIRNKDRAEQYRRDTAPGSVITYNLRDTGGELTEEFTQCVGISDRLSEREQFIDADVQIAA</sequence>
<evidence type="ECO:0000313" key="2">
    <source>
        <dbReference type="EMBL" id="MDH2332486.1"/>
    </source>
</evidence>
<gene>
    <name evidence="2" type="ORF">QDS18_16625</name>
</gene>
<protein>
    <submittedName>
        <fullName evidence="2">Uncharacterized protein</fullName>
    </submittedName>
</protein>
<feature type="region of interest" description="Disordered" evidence="1">
    <location>
        <begin position="84"/>
        <end position="108"/>
    </location>
</feature>
<proteinExistence type="predicted"/>
<name>A0AAP3ZZF5_PAEPO</name>
<reference evidence="2" key="1">
    <citation type="submission" date="2023-04" db="EMBL/GenBank/DDBJ databases">
        <title>Uncovering the Secrets of Slow-Growing Bacteria in Tropical Savanna Soil through Cultivation and Genomic Analysis.</title>
        <authorList>
            <person name="Goncalves O.S."/>
            <person name="Santana M.F."/>
        </authorList>
    </citation>
    <scope>NUCLEOTIDE SEQUENCE</scope>
    <source>
        <strain evidence="2">ANTI</strain>
    </source>
</reference>
<dbReference type="EMBL" id="JARVWT010000006">
    <property type="protein sequence ID" value="MDH2332486.1"/>
    <property type="molecule type" value="Genomic_DNA"/>
</dbReference>
<dbReference type="RefSeq" id="WP_279834856.1">
    <property type="nucleotide sequence ID" value="NZ_JARVWT010000006.1"/>
</dbReference>
<comment type="caution">
    <text evidence="2">The sequence shown here is derived from an EMBL/GenBank/DDBJ whole genome shotgun (WGS) entry which is preliminary data.</text>
</comment>
<evidence type="ECO:0000256" key="1">
    <source>
        <dbReference type="SAM" id="MobiDB-lite"/>
    </source>
</evidence>
<organism evidence="2 3">
    <name type="scientific">Paenibacillus polymyxa</name>
    <name type="common">Bacillus polymyxa</name>
    <dbReference type="NCBI Taxonomy" id="1406"/>
    <lineage>
        <taxon>Bacteria</taxon>
        <taxon>Bacillati</taxon>
        <taxon>Bacillota</taxon>
        <taxon>Bacilli</taxon>
        <taxon>Bacillales</taxon>
        <taxon>Paenibacillaceae</taxon>
        <taxon>Paenibacillus</taxon>
    </lineage>
</organism>
<dbReference type="Proteomes" id="UP001229409">
    <property type="component" value="Unassembled WGS sequence"/>
</dbReference>